<dbReference type="RefSeq" id="WP_135245840.1">
    <property type="nucleotide sequence ID" value="NZ_SIHO01000002.1"/>
</dbReference>
<accession>A0A4Y9EMK1</accession>
<dbReference type="PIRSF" id="PIRSF011386">
    <property type="entry name" value="FixH"/>
    <property type="match status" value="1"/>
</dbReference>
<keyword evidence="1" id="KW-0812">Transmembrane</keyword>
<evidence type="ECO:0008006" key="4">
    <source>
        <dbReference type="Google" id="ProtNLM"/>
    </source>
</evidence>
<evidence type="ECO:0000313" key="3">
    <source>
        <dbReference type="Proteomes" id="UP000297737"/>
    </source>
</evidence>
<dbReference type="Proteomes" id="UP000297737">
    <property type="component" value="Unassembled WGS sequence"/>
</dbReference>
<dbReference type="EMBL" id="SIHO01000002">
    <property type="protein sequence ID" value="TFU03248.1"/>
    <property type="molecule type" value="Genomic_DNA"/>
</dbReference>
<feature type="transmembrane region" description="Helical" evidence="1">
    <location>
        <begin position="12"/>
        <end position="32"/>
    </location>
</feature>
<keyword evidence="1" id="KW-0472">Membrane</keyword>
<dbReference type="InterPro" id="IPR018037">
    <property type="entry name" value="FixH_proteobacterial"/>
</dbReference>
<reference evidence="2 3" key="1">
    <citation type="submission" date="2019-02" db="EMBL/GenBank/DDBJ databases">
        <title>Polymorphobacter sp. isolated from the lake at the Tibet of China.</title>
        <authorList>
            <person name="Li A."/>
        </authorList>
    </citation>
    <scope>NUCLEOTIDE SEQUENCE [LARGE SCALE GENOMIC DNA]</scope>
    <source>
        <strain evidence="2 3">DJ1R-1</strain>
    </source>
</reference>
<keyword evidence="3" id="KW-1185">Reference proteome</keyword>
<name>A0A4Y9EMK1_9SPHN</name>
<evidence type="ECO:0000256" key="1">
    <source>
        <dbReference type="SAM" id="Phobius"/>
    </source>
</evidence>
<comment type="caution">
    <text evidence="2">The sequence shown here is derived from an EMBL/GenBank/DDBJ whole genome shotgun (WGS) entry which is preliminary data.</text>
</comment>
<keyword evidence="1" id="KW-1133">Transmembrane helix</keyword>
<dbReference type="AlphaFoldDB" id="A0A4Y9EMK1"/>
<dbReference type="Pfam" id="PF05751">
    <property type="entry name" value="FixH"/>
    <property type="match status" value="1"/>
</dbReference>
<organism evidence="2 3">
    <name type="scientific">Glacieibacterium arshaanense</name>
    <dbReference type="NCBI Taxonomy" id="2511025"/>
    <lineage>
        <taxon>Bacteria</taxon>
        <taxon>Pseudomonadati</taxon>
        <taxon>Pseudomonadota</taxon>
        <taxon>Alphaproteobacteria</taxon>
        <taxon>Sphingomonadales</taxon>
        <taxon>Sphingosinicellaceae</taxon>
        <taxon>Glacieibacterium</taxon>
    </lineage>
</organism>
<dbReference type="InterPro" id="IPR008620">
    <property type="entry name" value="FixH"/>
</dbReference>
<dbReference type="OrthoDB" id="1495896at2"/>
<gene>
    <name evidence="2" type="ORF">EUV02_08630</name>
</gene>
<evidence type="ECO:0000313" key="2">
    <source>
        <dbReference type="EMBL" id="TFU03248.1"/>
    </source>
</evidence>
<proteinExistence type="predicted"/>
<protein>
    <recommendedName>
        <fullName evidence="4">Nitrogen fixation protein FixH</fullName>
    </recommendedName>
</protein>
<sequence length="155" mass="16787">MSQTATKRFTGYHMTAILVAFFGVVIAVNLVMARFAIATFGGTVVDNSYVASQQYNGWLQAARDQKALGWTTKLSLDSERSPMLLVTKAGAPLVGLTATGVASHPLGRAPDIALTFYTDADHSLRARQSLPPGRWQVRVELHQGTAEARLLDTLQ</sequence>